<comment type="caution">
    <text evidence="3">The sequence shown here is derived from an EMBL/GenBank/DDBJ whole genome shotgun (WGS) entry which is preliminary data.</text>
</comment>
<feature type="domain" description="Thiol:disulfide interchange protein DsbD N-terminal" evidence="2">
    <location>
        <begin position="29"/>
        <end position="141"/>
    </location>
</feature>
<dbReference type="Proteomes" id="UP000539265">
    <property type="component" value="Unassembled WGS sequence"/>
</dbReference>
<name>A0A839SAE5_9SPHI</name>
<organism evidence="3 4">
    <name type="scientific">Mucilaginibacter gotjawali</name>
    <dbReference type="NCBI Taxonomy" id="1550579"/>
    <lineage>
        <taxon>Bacteria</taxon>
        <taxon>Pseudomonadati</taxon>
        <taxon>Bacteroidota</taxon>
        <taxon>Sphingobacteriia</taxon>
        <taxon>Sphingobacteriales</taxon>
        <taxon>Sphingobacteriaceae</taxon>
        <taxon>Mucilaginibacter</taxon>
    </lineage>
</organism>
<keyword evidence="4" id="KW-1185">Reference proteome</keyword>
<evidence type="ECO:0000259" key="2">
    <source>
        <dbReference type="Pfam" id="PF11412"/>
    </source>
</evidence>
<keyword evidence="3" id="KW-0560">Oxidoreductase</keyword>
<feature type="signal peptide" evidence="1">
    <location>
        <begin position="1"/>
        <end position="19"/>
    </location>
</feature>
<dbReference type="InterPro" id="IPR036929">
    <property type="entry name" value="DsbDN_sf"/>
</dbReference>
<evidence type="ECO:0000313" key="4">
    <source>
        <dbReference type="Proteomes" id="UP000539265"/>
    </source>
</evidence>
<proteinExistence type="predicted"/>
<keyword evidence="1" id="KW-0732">Signal</keyword>
<protein>
    <submittedName>
        <fullName evidence="3">Thiol:disulfide interchange protein DsbD</fullName>
        <ecNumber evidence="3">1.8.1.8</ecNumber>
    </submittedName>
</protein>
<dbReference type="GO" id="GO:0047134">
    <property type="term" value="F:protein-disulfide reductase [NAD(P)H] activity"/>
    <property type="evidence" value="ECO:0007669"/>
    <property type="project" value="UniProtKB-EC"/>
</dbReference>
<gene>
    <name evidence="3" type="ORF">FHS11_000742</name>
</gene>
<dbReference type="RefSeq" id="WP_096357121.1">
    <property type="nucleotide sequence ID" value="NZ_AP017313.1"/>
</dbReference>
<dbReference type="OrthoDB" id="767251at2"/>
<dbReference type="EC" id="1.8.1.8" evidence="3"/>
<dbReference type="AlphaFoldDB" id="A0A839SAE5"/>
<feature type="chain" id="PRO_5032452677" evidence="1">
    <location>
        <begin position="20"/>
        <end position="147"/>
    </location>
</feature>
<dbReference type="EMBL" id="JACHWX010000002">
    <property type="protein sequence ID" value="MBB3054332.1"/>
    <property type="molecule type" value="Genomic_DNA"/>
</dbReference>
<dbReference type="InterPro" id="IPR028250">
    <property type="entry name" value="DsbDN"/>
</dbReference>
<evidence type="ECO:0000256" key="1">
    <source>
        <dbReference type="SAM" id="SignalP"/>
    </source>
</evidence>
<reference evidence="3" key="1">
    <citation type="submission" date="2020-08" db="EMBL/GenBank/DDBJ databases">
        <title>Genomic Encyclopedia of Type Strains, Phase III (KMG-III): the genomes of soil and plant-associated and newly described type strains.</title>
        <authorList>
            <person name="Whitman W."/>
        </authorList>
    </citation>
    <scope>NUCLEOTIDE SEQUENCE [LARGE SCALE GENOMIC DNA]</scope>
    <source>
        <strain evidence="3">CECT 8628</strain>
    </source>
</reference>
<sequence length="147" mass="16624">MKKIILIIAMALVGTSAFSQIEKPVKWSFAIKKENKNEAIVFLKAEIQSSWHIYSLDQKEGGPIKTTFTFAPSLDYSLVGKASQPSPRTRFESAFNMNVSYFENAVIFRQKIRLKSGKGTLHGKLEFMTCNNQKCLPPEDLDFSINL</sequence>
<dbReference type="Pfam" id="PF11412">
    <property type="entry name" value="DsbD_N"/>
    <property type="match status" value="1"/>
</dbReference>
<dbReference type="Gene3D" id="2.60.40.1250">
    <property type="entry name" value="Thiol:disulfide interchange protein DsbD, N-terminal domain"/>
    <property type="match status" value="1"/>
</dbReference>
<accession>A0A839SAE5</accession>
<evidence type="ECO:0000313" key="3">
    <source>
        <dbReference type="EMBL" id="MBB3054332.1"/>
    </source>
</evidence>